<accession>A0ABV0PHU5</accession>
<evidence type="ECO:0000256" key="2">
    <source>
        <dbReference type="SAM" id="Phobius"/>
    </source>
</evidence>
<feature type="region of interest" description="Disordered" evidence="1">
    <location>
        <begin position="322"/>
        <end position="360"/>
    </location>
</feature>
<keyword evidence="2" id="KW-0812">Transmembrane</keyword>
<evidence type="ECO:0000313" key="4">
    <source>
        <dbReference type="Proteomes" id="UP001476798"/>
    </source>
</evidence>
<keyword evidence="2" id="KW-0472">Membrane</keyword>
<name>A0ABV0PHU5_9TELE</name>
<feature type="compositionally biased region" description="Polar residues" evidence="1">
    <location>
        <begin position="322"/>
        <end position="335"/>
    </location>
</feature>
<feature type="compositionally biased region" description="Polar residues" evidence="1">
    <location>
        <begin position="342"/>
        <end position="353"/>
    </location>
</feature>
<evidence type="ECO:0000313" key="3">
    <source>
        <dbReference type="EMBL" id="MEQ2183060.1"/>
    </source>
</evidence>
<feature type="compositionally biased region" description="Low complexity" evidence="1">
    <location>
        <begin position="204"/>
        <end position="213"/>
    </location>
</feature>
<dbReference type="Proteomes" id="UP001476798">
    <property type="component" value="Unassembled WGS sequence"/>
</dbReference>
<dbReference type="EMBL" id="JAHRIO010074018">
    <property type="protein sequence ID" value="MEQ2183060.1"/>
    <property type="molecule type" value="Genomic_DNA"/>
</dbReference>
<organism evidence="3 4">
    <name type="scientific">Goodea atripinnis</name>
    <dbReference type="NCBI Taxonomy" id="208336"/>
    <lineage>
        <taxon>Eukaryota</taxon>
        <taxon>Metazoa</taxon>
        <taxon>Chordata</taxon>
        <taxon>Craniata</taxon>
        <taxon>Vertebrata</taxon>
        <taxon>Euteleostomi</taxon>
        <taxon>Actinopterygii</taxon>
        <taxon>Neopterygii</taxon>
        <taxon>Teleostei</taxon>
        <taxon>Neoteleostei</taxon>
        <taxon>Acanthomorphata</taxon>
        <taxon>Ovalentaria</taxon>
        <taxon>Atherinomorphae</taxon>
        <taxon>Cyprinodontiformes</taxon>
        <taxon>Goodeidae</taxon>
        <taxon>Goodea</taxon>
    </lineage>
</organism>
<sequence length="557" mass="62786">MYSLNFIRRGVGLFNPTLNSSAPVNACRTDVFQQNCTRCGGGHHVFPDTQQADLQQAKADLLQIFRNFNPEELMRGQDRQKTGNVGDKTGFAFGKTKSDNCPTTSRMGLLEKCSSFGPGGPIGGQVIWRTRNTGVENGTPLKQTEVKTSQVELPAAKQEETVRDLENALVQHDCFTLREMPCPLSMQQDHPSATTSRTLNFEATNTSQTSETQNQKDEEGSPTRWEQNVVFQSHKKAKHWSTQAPHTGSSCISLFEPCGWIKRQTCMFYRYVEAAFHGIMTKTGHVMYLFHTRLASGFNTVRRILSALSNLVQTKKPALTYKSQTNAEEVSSSPSELGGNSGQLEDQQTAAETRNQRDELQQQIYRPTVIKKSNLEQKKLVNKSLATLVFIALCPDQPQSAGNNNQQRSKGPVKTEPQNRHLTDQILTWPGRLFIYAGSTIGRTCRRMSAFLHQTTVAAFQTTRTRTLGFVNAAQARIRETFRKYFVRLVNVLLEVLRILCHSYFIMFIIKCLLISGMMTLTEYVLSQIICNDVLLNFLIHTLFWLINTVHSNLLKL</sequence>
<keyword evidence="4" id="KW-1185">Reference proteome</keyword>
<feature type="region of interest" description="Disordered" evidence="1">
    <location>
        <begin position="203"/>
        <end position="224"/>
    </location>
</feature>
<evidence type="ECO:0000256" key="1">
    <source>
        <dbReference type="SAM" id="MobiDB-lite"/>
    </source>
</evidence>
<protein>
    <submittedName>
        <fullName evidence="3">Uncharacterized protein</fullName>
    </submittedName>
</protein>
<keyword evidence="2" id="KW-1133">Transmembrane helix</keyword>
<comment type="caution">
    <text evidence="3">The sequence shown here is derived from an EMBL/GenBank/DDBJ whole genome shotgun (WGS) entry which is preliminary data.</text>
</comment>
<feature type="transmembrane region" description="Helical" evidence="2">
    <location>
        <begin position="492"/>
        <end position="519"/>
    </location>
</feature>
<gene>
    <name evidence="3" type="ORF">GOODEAATRI_028715</name>
</gene>
<reference evidence="3 4" key="1">
    <citation type="submission" date="2021-06" db="EMBL/GenBank/DDBJ databases">
        <authorList>
            <person name="Palmer J.M."/>
        </authorList>
    </citation>
    <scope>NUCLEOTIDE SEQUENCE [LARGE SCALE GENOMIC DNA]</scope>
    <source>
        <strain evidence="3 4">GA_2019</strain>
        <tissue evidence="3">Muscle</tissue>
    </source>
</reference>
<feature type="transmembrane region" description="Helical" evidence="2">
    <location>
        <begin position="525"/>
        <end position="547"/>
    </location>
</feature>
<proteinExistence type="predicted"/>